<accession>A0A2H0N799</accession>
<proteinExistence type="predicted"/>
<keyword evidence="1" id="KW-0175">Coiled coil</keyword>
<dbReference type="EMBL" id="PCWO01000038">
    <property type="protein sequence ID" value="PIR04780.1"/>
    <property type="molecule type" value="Genomic_DNA"/>
</dbReference>
<evidence type="ECO:0000313" key="3">
    <source>
        <dbReference type="Proteomes" id="UP000229893"/>
    </source>
</evidence>
<dbReference type="AlphaFoldDB" id="A0A2H0N799"/>
<organism evidence="2 3">
    <name type="scientific">Candidatus Liptonbacteria bacterium CG11_big_fil_rev_8_21_14_0_20_35_14</name>
    <dbReference type="NCBI Taxonomy" id="1974634"/>
    <lineage>
        <taxon>Bacteria</taxon>
        <taxon>Candidatus Liptoniibacteriota</taxon>
    </lineage>
</organism>
<protein>
    <recommendedName>
        <fullName evidence="4">J domain-containing protein</fullName>
    </recommendedName>
</protein>
<dbReference type="Proteomes" id="UP000229893">
    <property type="component" value="Unassembled WGS sequence"/>
</dbReference>
<gene>
    <name evidence="2" type="ORF">COV57_02615</name>
</gene>
<dbReference type="SUPFAM" id="SSF46565">
    <property type="entry name" value="Chaperone J-domain"/>
    <property type="match status" value="1"/>
</dbReference>
<feature type="coiled-coil region" evidence="1">
    <location>
        <begin position="89"/>
        <end position="116"/>
    </location>
</feature>
<evidence type="ECO:0008006" key="4">
    <source>
        <dbReference type="Google" id="ProtNLM"/>
    </source>
</evidence>
<sequence length="265" mass="30772">MGGEQKEGGKMNPFQALGIPKEYIVSMSQGEIIKFAEMQYKTFQKKFHPDVNFGKSDISNQLNEAISLIRNPEAYEDALLEHISGQDFIKILKNKIKNSENEISKLKNELEISQSTNDRRVKDLKKLLQLYIKNITVPEKRKSRDFIYISELDGYKISYIYYTPEDKEVSIIIKHGRVWYYNKIEGPSILSGSIEPGNYIEPPKEYEFREGSVGFSLTHEQFMQCFAMYLKPYLKIGNYIVISKTNLRPQKTNIEGLITSIERQE</sequence>
<comment type="caution">
    <text evidence="2">The sequence shown here is derived from an EMBL/GenBank/DDBJ whole genome shotgun (WGS) entry which is preliminary data.</text>
</comment>
<evidence type="ECO:0000313" key="2">
    <source>
        <dbReference type="EMBL" id="PIR04780.1"/>
    </source>
</evidence>
<reference evidence="2 3" key="1">
    <citation type="submission" date="2017-09" db="EMBL/GenBank/DDBJ databases">
        <title>Depth-based differentiation of microbial function through sediment-hosted aquifers and enrichment of novel symbionts in the deep terrestrial subsurface.</title>
        <authorList>
            <person name="Probst A.J."/>
            <person name="Ladd B."/>
            <person name="Jarett J.K."/>
            <person name="Geller-Mcgrath D.E."/>
            <person name="Sieber C.M."/>
            <person name="Emerson J.B."/>
            <person name="Anantharaman K."/>
            <person name="Thomas B.C."/>
            <person name="Malmstrom R."/>
            <person name="Stieglmeier M."/>
            <person name="Klingl A."/>
            <person name="Woyke T."/>
            <person name="Ryan C.M."/>
            <person name="Banfield J.F."/>
        </authorList>
    </citation>
    <scope>NUCLEOTIDE SEQUENCE [LARGE SCALE GENOMIC DNA]</scope>
    <source>
        <strain evidence="2">CG11_big_fil_rev_8_21_14_0_20_35_14</strain>
    </source>
</reference>
<name>A0A2H0N799_9BACT</name>
<dbReference type="InterPro" id="IPR036869">
    <property type="entry name" value="J_dom_sf"/>
</dbReference>
<evidence type="ECO:0000256" key="1">
    <source>
        <dbReference type="SAM" id="Coils"/>
    </source>
</evidence>